<reference evidence="3 4" key="1">
    <citation type="submission" date="2024-06" db="EMBL/GenBank/DDBJ databases">
        <authorList>
            <person name="Li Z."/>
            <person name="Jiang Y."/>
        </authorList>
    </citation>
    <scope>NUCLEOTIDE SEQUENCE [LARGE SCALE GENOMIC DNA]</scope>
    <source>
        <strain evidence="3 4">HSW-8</strain>
    </source>
</reference>
<feature type="transmembrane region" description="Helical" evidence="1">
    <location>
        <begin position="54"/>
        <end position="72"/>
    </location>
</feature>
<sequence length="299" mass="34416">MSRPKLTLDHLSPEQREAFSRLTTTPRLAWPTVAMWIVLTLTFVGVYVLCGSGLWPLGVGTVLNTVVGYLGFSVAHDAIHRSISTHTRLNDWIGQLGVMLIIPFVDLRLFRWGHVLHHRFANGARDPDSALRGAWWTLPVRWMFIDVLYLMHALRHGDRVCAPYLRNSLRMAAVAAAAIVALTLAGYGLEVLMLWFIPSRLIQLMLGFTFFWLPHVPHDVTQEQHFTRATTIRQGHEWLLGPLLQYQHYHLVHHLFPGTPFYNNYEVWKLIEPEMRKYELAVQRGFSIRPCVRPAQAQE</sequence>
<name>A0ABV2AEB7_9GAMM</name>
<feature type="transmembrane region" description="Helical" evidence="1">
    <location>
        <begin position="28"/>
        <end position="48"/>
    </location>
</feature>
<dbReference type="Pfam" id="PF00487">
    <property type="entry name" value="FA_desaturase"/>
    <property type="match status" value="1"/>
</dbReference>
<proteinExistence type="predicted"/>
<evidence type="ECO:0000313" key="4">
    <source>
        <dbReference type="Proteomes" id="UP001465331"/>
    </source>
</evidence>
<dbReference type="InterPro" id="IPR005804">
    <property type="entry name" value="FA_desaturase_dom"/>
</dbReference>
<keyword evidence="3" id="KW-0560">Oxidoreductase</keyword>
<gene>
    <name evidence="3" type="ORF">ABSH63_12765</name>
</gene>
<dbReference type="RefSeq" id="WP_352890253.1">
    <property type="nucleotide sequence ID" value="NZ_JBEPIJ010000016.1"/>
</dbReference>
<evidence type="ECO:0000313" key="3">
    <source>
        <dbReference type="EMBL" id="MES0874869.1"/>
    </source>
</evidence>
<dbReference type="GO" id="GO:0016491">
    <property type="term" value="F:oxidoreductase activity"/>
    <property type="evidence" value="ECO:0007669"/>
    <property type="project" value="UniProtKB-KW"/>
</dbReference>
<dbReference type="PANTHER" id="PTHR19353:SF19">
    <property type="entry name" value="DELTA(5) FATTY ACID DESATURASE C-RELATED"/>
    <property type="match status" value="1"/>
</dbReference>
<organism evidence="3 4">
    <name type="scientific">Sinimarinibacterium thermocellulolyticum</name>
    <dbReference type="NCBI Taxonomy" id="3170016"/>
    <lineage>
        <taxon>Bacteria</taxon>
        <taxon>Pseudomonadati</taxon>
        <taxon>Pseudomonadota</taxon>
        <taxon>Gammaproteobacteria</taxon>
        <taxon>Nevskiales</taxon>
        <taxon>Nevskiaceae</taxon>
        <taxon>Sinimarinibacterium</taxon>
    </lineage>
</organism>
<evidence type="ECO:0000259" key="2">
    <source>
        <dbReference type="Pfam" id="PF00487"/>
    </source>
</evidence>
<protein>
    <submittedName>
        <fullName evidence="3">Fatty acid desaturase</fullName>
        <ecNumber evidence="3">1.14.19.-</ecNumber>
    </submittedName>
</protein>
<evidence type="ECO:0000256" key="1">
    <source>
        <dbReference type="SAM" id="Phobius"/>
    </source>
</evidence>
<dbReference type="PANTHER" id="PTHR19353">
    <property type="entry name" value="FATTY ACID DESATURASE 2"/>
    <property type="match status" value="1"/>
</dbReference>
<feature type="transmembrane region" description="Helical" evidence="1">
    <location>
        <begin position="171"/>
        <end position="189"/>
    </location>
</feature>
<keyword evidence="1" id="KW-0472">Membrane</keyword>
<comment type="caution">
    <text evidence="3">The sequence shown here is derived from an EMBL/GenBank/DDBJ whole genome shotgun (WGS) entry which is preliminary data.</text>
</comment>
<keyword evidence="1" id="KW-0812">Transmembrane</keyword>
<keyword evidence="1" id="KW-1133">Transmembrane helix</keyword>
<keyword evidence="4" id="KW-1185">Reference proteome</keyword>
<accession>A0ABV2AEB7</accession>
<dbReference type="EC" id="1.14.19.-" evidence="3"/>
<feature type="domain" description="Fatty acid desaturase" evidence="2">
    <location>
        <begin position="55"/>
        <end position="283"/>
    </location>
</feature>
<dbReference type="Proteomes" id="UP001465331">
    <property type="component" value="Unassembled WGS sequence"/>
</dbReference>
<dbReference type="InterPro" id="IPR012171">
    <property type="entry name" value="Fatty_acid_desaturase"/>
</dbReference>
<dbReference type="EMBL" id="JBEPIJ010000016">
    <property type="protein sequence ID" value="MES0874869.1"/>
    <property type="molecule type" value="Genomic_DNA"/>
</dbReference>